<protein>
    <submittedName>
        <fullName evidence="7">RNA polymerase sigma-70 factor, ECF subfamily</fullName>
    </submittedName>
</protein>
<dbReference type="InterPro" id="IPR014284">
    <property type="entry name" value="RNA_pol_sigma-70_dom"/>
</dbReference>
<dbReference type="Pfam" id="PF08281">
    <property type="entry name" value="Sigma70_r4_2"/>
    <property type="match status" value="1"/>
</dbReference>
<comment type="similarity">
    <text evidence="1">Belongs to the sigma-70 factor family. ECF subfamily.</text>
</comment>
<dbReference type="InterPro" id="IPR007627">
    <property type="entry name" value="RNA_pol_sigma70_r2"/>
</dbReference>
<feature type="domain" description="RNA polymerase sigma factor 70 region 4 type 2" evidence="6">
    <location>
        <begin position="124"/>
        <end position="175"/>
    </location>
</feature>
<dbReference type="GO" id="GO:0016987">
    <property type="term" value="F:sigma factor activity"/>
    <property type="evidence" value="ECO:0007669"/>
    <property type="project" value="UniProtKB-KW"/>
</dbReference>
<dbReference type="SUPFAM" id="SSF88659">
    <property type="entry name" value="Sigma3 and sigma4 domains of RNA polymerase sigma factors"/>
    <property type="match status" value="1"/>
</dbReference>
<feature type="domain" description="RNA polymerase sigma-70 region 2" evidence="5">
    <location>
        <begin position="24"/>
        <end position="92"/>
    </location>
</feature>
<dbReference type="GO" id="GO:0003677">
    <property type="term" value="F:DNA binding"/>
    <property type="evidence" value="ECO:0007669"/>
    <property type="project" value="InterPro"/>
</dbReference>
<evidence type="ECO:0000256" key="1">
    <source>
        <dbReference type="ARBA" id="ARBA00010641"/>
    </source>
</evidence>
<name>A0A1G7G8W9_9BACL</name>
<gene>
    <name evidence="7" type="ORF">SAMN04488126_12449</name>
</gene>
<dbReference type="SUPFAM" id="SSF88946">
    <property type="entry name" value="Sigma2 domain of RNA polymerase sigma factors"/>
    <property type="match status" value="1"/>
</dbReference>
<evidence type="ECO:0000313" key="7">
    <source>
        <dbReference type="EMBL" id="SDE84561.1"/>
    </source>
</evidence>
<dbReference type="NCBIfam" id="TIGR02937">
    <property type="entry name" value="sigma70-ECF"/>
    <property type="match status" value="1"/>
</dbReference>
<keyword evidence="3" id="KW-0731">Sigma factor</keyword>
<dbReference type="InterPro" id="IPR039425">
    <property type="entry name" value="RNA_pol_sigma-70-like"/>
</dbReference>
<dbReference type="EMBL" id="FNAR01000024">
    <property type="protein sequence ID" value="SDE84561.1"/>
    <property type="molecule type" value="Genomic_DNA"/>
</dbReference>
<evidence type="ECO:0000256" key="2">
    <source>
        <dbReference type="ARBA" id="ARBA00023015"/>
    </source>
</evidence>
<dbReference type="AlphaFoldDB" id="A0A1G7G8W9"/>
<organism evidence="7 8">
    <name type="scientific">Bhargavaea beijingensis</name>
    <dbReference type="NCBI Taxonomy" id="426756"/>
    <lineage>
        <taxon>Bacteria</taxon>
        <taxon>Bacillati</taxon>
        <taxon>Bacillota</taxon>
        <taxon>Bacilli</taxon>
        <taxon>Bacillales</taxon>
        <taxon>Caryophanaceae</taxon>
        <taxon>Bhargavaea</taxon>
    </lineage>
</organism>
<keyword evidence="4" id="KW-0804">Transcription</keyword>
<evidence type="ECO:0000256" key="4">
    <source>
        <dbReference type="ARBA" id="ARBA00023163"/>
    </source>
</evidence>
<sequence>MTDKSDEELMKLIKEKKSSALEEIYDRYIKLIYGFTFKFMNGNEESTKEVVQLVFLRLWTTKSGYDSEKGSFVNWILTINRNICIDYIRKERIHREKQINMMNPSPQESSAVSDEAAAGLLQDELSAAKSRLSSAQYRLIHLLYWQGYSLTEIAQIENEPVGTIKSRLHQSLKRLKRHLELGER</sequence>
<dbReference type="PANTHER" id="PTHR43133">
    <property type="entry name" value="RNA POLYMERASE ECF-TYPE SIGMA FACTO"/>
    <property type="match status" value="1"/>
</dbReference>
<dbReference type="InterPro" id="IPR013325">
    <property type="entry name" value="RNA_pol_sigma_r2"/>
</dbReference>
<dbReference type="Gene3D" id="1.10.1740.10">
    <property type="match status" value="1"/>
</dbReference>
<dbReference type="GO" id="GO:0006352">
    <property type="term" value="P:DNA-templated transcription initiation"/>
    <property type="evidence" value="ECO:0007669"/>
    <property type="project" value="InterPro"/>
</dbReference>
<evidence type="ECO:0000259" key="5">
    <source>
        <dbReference type="Pfam" id="PF04542"/>
    </source>
</evidence>
<keyword evidence="2" id="KW-0805">Transcription regulation</keyword>
<reference evidence="7 8" key="1">
    <citation type="submission" date="2016-10" db="EMBL/GenBank/DDBJ databases">
        <authorList>
            <person name="de Groot N.N."/>
        </authorList>
    </citation>
    <scope>NUCLEOTIDE SEQUENCE [LARGE SCALE GENOMIC DNA]</scope>
    <source>
        <strain evidence="7 8">CGMCC 1.6762</strain>
    </source>
</reference>
<dbReference type="OrthoDB" id="9784272at2"/>
<proteinExistence type="inferred from homology"/>
<dbReference type="PANTHER" id="PTHR43133:SF62">
    <property type="entry name" value="RNA POLYMERASE SIGMA FACTOR SIGZ"/>
    <property type="match status" value="1"/>
</dbReference>
<dbReference type="InterPro" id="IPR013324">
    <property type="entry name" value="RNA_pol_sigma_r3/r4-like"/>
</dbReference>
<accession>A0A1G7G8W9</accession>
<evidence type="ECO:0000256" key="3">
    <source>
        <dbReference type="ARBA" id="ARBA00023082"/>
    </source>
</evidence>
<dbReference type="InterPro" id="IPR013249">
    <property type="entry name" value="RNA_pol_sigma70_r4_t2"/>
</dbReference>
<dbReference type="InterPro" id="IPR036388">
    <property type="entry name" value="WH-like_DNA-bd_sf"/>
</dbReference>
<dbReference type="Pfam" id="PF04542">
    <property type="entry name" value="Sigma70_r2"/>
    <property type="match status" value="1"/>
</dbReference>
<dbReference type="Gene3D" id="1.10.10.10">
    <property type="entry name" value="Winged helix-like DNA-binding domain superfamily/Winged helix DNA-binding domain"/>
    <property type="match status" value="1"/>
</dbReference>
<evidence type="ECO:0000259" key="6">
    <source>
        <dbReference type="Pfam" id="PF08281"/>
    </source>
</evidence>
<dbReference type="STRING" id="426756.SAMN04488126_12449"/>
<evidence type="ECO:0000313" key="8">
    <source>
        <dbReference type="Proteomes" id="UP000198823"/>
    </source>
</evidence>
<dbReference type="Proteomes" id="UP000198823">
    <property type="component" value="Unassembled WGS sequence"/>
</dbReference>